<dbReference type="KEGG" id="bayd:BSPP4475_12740"/>
<evidence type="ECO:0000313" key="1">
    <source>
        <dbReference type="EMBL" id="CAJ1003189.1"/>
    </source>
</evidence>
<evidence type="ECO:0000313" key="2">
    <source>
        <dbReference type="Proteomes" id="UP001189619"/>
    </source>
</evidence>
<reference evidence="1" key="1">
    <citation type="submission" date="2023-07" db="EMBL/GenBank/DDBJ databases">
        <authorList>
            <person name="Ivanov I."/>
            <person name="Teneva D."/>
            <person name="Stoikov I."/>
        </authorList>
    </citation>
    <scope>NUCLEOTIDE SEQUENCE</scope>
    <source>
        <strain evidence="1">4475</strain>
    </source>
</reference>
<dbReference type="AlphaFoldDB" id="A0AA48MB06"/>
<dbReference type="EMBL" id="OY569118">
    <property type="protein sequence ID" value="CAJ1003189.1"/>
    <property type="molecule type" value="Genomic_DNA"/>
</dbReference>
<proteinExistence type="predicted"/>
<dbReference type="RefSeq" id="WP_171566460.1">
    <property type="nucleotide sequence ID" value="NZ_JAUSVZ010000010.1"/>
</dbReference>
<dbReference type="Proteomes" id="UP001189619">
    <property type="component" value="Chromosome"/>
</dbReference>
<organism evidence="1 2">
    <name type="scientific">Brevibacillus aydinogluensis</name>
    <dbReference type="NCBI Taxonomy" id="927786"/>
    <lineage>
        <taxon>Bacteria</taxon>
        <taxon>Bacillati</taxon>
        <taxon>Bacillota</taxon>
        <taxon>Bacilli</taxon>
        <taxon>Bacillales</taxon>
        <taxon>Paenibacillaceae</taxon>
        <taxon>Brevibacillus</taxon>
    </lineage>
</organism>
<gene>
    <name evidence="1" type="ORF">BSPP4475_12740</name>
</gene>
<sequence length="46" mass="5412">MGNYKCCHCEHETDSIHLITYFQGKQEREELVCDTCYAEWLEGLKG</sequence>
<name>A0AA48MB06_9BACL</name>
<protein>
    <submittedName>
        <fullName evidence="1">Small CPxCG-related zinc finger protein</fullName>
    </submittedName>
</protein>
<keyword evidence="2" id="KW-1185">Reference proteome</keyword>
<accession>A0AA48MB06</accession>